<gene>
    <name evidence="3" type="ORF">CWS01_07235</name>
</gene>
<dbReference type="OrthoDB" id="9815116at2"/>
<keyword evidence="2" id="KW-0812">Transmembrane</keyword>
<feature type="transmembrane region" description="Helical" evidence="2">
    <location>
        <begin position="46"/>
        <end position="69"/>
    </location>
</feature>
<evidence type="ECO:0000256" key="2">
    <source>
        <dbReference type="SAM" id="Phobius"/>
    </source>
</evidence>
<dbReference type="Proteomes" id="UP000233375">
    <property type="component" value="Unassembled WGS sequence"/>
</dbReference>
<feature type="compositionally biased region" description="Basic and acidic residues" evidence="1">
    <location>
        <begin position="105"/>
        <end position="114"/>
    </location>
</feature>
<dbReference type="RefSeq" id="WP_101176521.1">
    <property type="nucleotide sequence ID" value="NZ_PISE01000014.1"/>
</dbReference>
<name>A0A2N0Z4F8_9BACI</name>
<feature type="region of interest" description="Disordered" evidence="1">
    <location>
        <begin position="171"/>
        <end position="199"/>
    </location>
</feature>
<feature type="compositionally biased region" description="Basic and acidic residues" evidence="1">
    <location>
        <begin position="177"/>
        <end position="199"/>
    </location>
</feature>
<dbReference type="AlphaFoldDB" id="A0A2N0Z4F8"/>
<comment type="caution">
    <text evidence="3">The sequence shown here is derived from an EMBL/GenBank/DDBJ whole genome shotgun (WGS) entry which is preliminary data.</text>
</comment>
<feature type="region of interest" description="Disordered" evidence="1">
    <location>
        <begin position="105"/>
        <end position="156"/>
    </location>
</feature>
<keyword evidence="4" id="KW-1185">Reference proteome</keyword>
<feature type="compositionally biased region" description="Basic and acidic residues" evidence="1">
    <location>
        <begin position="139"/>
        <end position="156"/>
    </location>
</feature>
<proteinExistence type="predicted"/>
<organism evidence="3 4">
    <name type="scientific">Niallia nealsonii</name>
    <dbReference type="NCBI Taxonomy" id="115979"/>
    <lineage>
        <taxon>Bacteria</taxon>
        <taxon>Bacillati</taxon>
        <taxon>Bacillota</taxon>
        <taxon>Bacilli</taxon>
        <taxon>Bacillales</taxon>
        <taxon>Bacillaceae</taxon>
        <taxon>Niallia</taxon>
    </lineage>
</organism>
<sequence length="199" mass="23917">MWFRFLPVLINVILYFGLDMSSALNYFYYTIPFLLFGKWHLVALGIYFYVQGNSAGVWIVAITLIFMLITRIKKKGKSAITGRETAATKQYKANKKKNNIGRDEEYYRSEEPTKRSSYSFNSEESRNDYSTEYYNYDNNQHEEELRDRKKAEDDEYWERKRKEDDAYYYRRNGGPRWKVDAADDDLGRSQFERNYEDDK</sequence>
<evidence type="ECO:0000313" key="4">
    <source>
        <dbReference type="Proteomes" id="UP000233375"/>
    </source>
</evidence>
<accession>A0A2N0Z4F8</accession>
<evidence type="ECO:0000256" key="1">
    <source>
        <dbReference type="SAM" id="MobiDB-lite"/>
    </source>
</evidence>
<feature type="transmembrane region" description="Helical" evidence="2">
    <location>
        <begin position="12"/>
        <end position="34"/>
    </location>
</feature>
<keyword evidence="2" id="KW-1133">Transmembrane helix</keyword>
<keyword evidence="2" id="KW-0472">Membrane</keyword>
<dbReference type="EMBL" id="PISE01000014">
    <property type="protein sequence ID" value="PKG24397.1"/>
    <property type="molecule type" value="Genomic_DNA"/>
</dbReference>
<reference evidence="3 4" key="1">
    <citation type="journal article" date="2003" name="Int. J. Syst. Evol. Microbiol.">
        <title>Bacillus nealsonii sp. nov., isolated from a spacecraft-assembly facility, whose spores are gamma-radiation resistant.</title>
        <authorList>
            <person name="Venkateswaran K."/>
            <person name="Kempf M."/>
            <person name="Chen F."/>
            <person name="Satomi M."/>
            <person name="Nicholson W."/>
            <person name="Kern R."/>
        </authorList>
    </citation>
    <scope>NUCLEOTIDE SEQUENCE [LARGE SCALE GENOMIC DNA]</scope>
    <source>
        <strain evidence="3 4">FO-92</strain>
    </source>
</reference>
<protein>
    <submittedName>
        <fullName evidence="3">Uncharacterized protein</fullName>
    </submittedName>
</protein>
<evidence type="ECO:0000313" key="3">
    <source>
        <dbReference type="EMBL" id="PKG24397.1"/>
    </source>
</evidence>